<feature type="compositionally biased region" description="Polar residues" evidence="9">
    <location>
        <begin position="283"/>
        <end position="311"/>
    </location>
</feature>
<feature type="domain" description="SH3" evidence="10">
    <location>
        <begin position="314"/>
        <end position="375"/>
    </location>
</feature>
<feature type="domain" description="RING-type" evidence="11">
    <location>
        <begin position="12"/>
        <end position="53"/>
    </location>
</feature>
<dbReference type="PRINTS" id="PR00452">
    <property type="entry name" value="SH3DOMAIN"/>
</dbReference>
<dbReference type="GO" id="GO:0008270">
    <property type="term" value="F:zinc ion binding"/>
    <property type="evidence" value="ECO:0007669"/>
    <property type="project" value="UniProtKB-KW"/>
</dbReference>
<evidence type="ECO:0000313" key="13">
    <source>
        <dbReference type="RefSeq" id="XP_022326127.1"/>
    </source>
</evidence>
<dbReference type="InterPro" id="IPR017907">
    <property type="entry name" value="Znf_RING_CS"/>
</dbReference>
<dbReference type="SMART" id="SM00184">
    <property type="entry name" value="RING"/>
    <property type="match status" value="1"/>
</dbReference>
<gene>
    <name evidence="13" type="primary">LOC111126039</name>
</gene>
<evidence type="ECO:0000256" key="4">
    <source>
        <dbReference type="ARBA" id="ARBA00022771"/>
    </source>
</evidence>
<evidence type="ECO:0000256" key="3">
    <source>
        <dbReference type="ARBA" id="ARBA00022723"/>
    </source>
</evidence>
<dbReference type="PRINTS" id="PR00499">
    <property type="entry name" value="P67PHOX"/>
</dbReference>
<dbReference type="Pfam" id="PF00097">
    <property type="entry name" value="zf-C3HC4"/>
    <property type="match status" value="1"/>
</dbReference>
<accession>A0A8B8DDE0</accession>
<dbReference type="CDD" id="cd16750">
    <property type="entry name" value="RING-HC_SH3RF3"/>
    <property type="match status" value="1"/>
</dbReference>
<evidence type="ECO:0000256" key="5">
    <source>
        <dbReference type="ARBA" id="ARBA00022833"/>
    </source>
</evidence>
<dbReference type="PROSITE" id="PS50089">
    <property type="entry name" value="ZF_RING_2"/>
    <property type="match status" value="1"/>
</dbReference>
<feature type="compositionally biased region" description="Polar residues" evidence="9">
    <location>
        <begin position="373"/>
        <end position="386"/>
    </location>
</feature>
<dbReference type="SUPFAM" id="SSF50044">
    <property type="entry name" value="SH3-domain"/>
    <property type="match status" value="4"/>
</dbReference>
<dbReference type="GeneID" id="111126039"/>
<evidence type="ECO:0000256" key="7">
    <source>
        <dbReference type="PROSITE-ProRule" id="PRU00175"/>
    </source>
</evidence>
<feature type="region of interest" description="Disordered" evidence="9">
    <location>
        <begin position="639"/>
        <end position="664"/>
    </location>
</feature>
<dbReference type="InterPro" id="IPR050384">
    <property type="entry name" value="Endophilin_SH3RF"/>
</dbReference>
<comment type="similarity">
    <text evidence="1">Belongs to the SH3RF family.</text>
</comment>
<name>A0A8B8DDE0_CRAVI</name>
<dbReference type="Pfam" id="PF14604">
    <property type="entry name" value="SH3_9"/>
    <property type="match status" value="2"/>
</dbReference>
<evidence type="ECO:0000256" key="8">
    <source>
        <dbReference type="PROSITE-ProRule" id="PRU00192"/>
    </source>
</evidence>
<dbReference type="Proteomes" id="UP000694844">
    <property type="component" value="Chromosome 3"/>
</dbReference>
<dbReference type="InterPro" id="IPR001452">
    <property type="entry name" value="SH3_domain"/>
</dbReference>
<dbReference type="FunFam" id="3.30.40.10:FF:000077">
    <property type="entry name" value="E3 ubiquitin-protein ligase SH3RF1 isoform X1"/>
    <property type="match status" value="1"/>
</dbReference>
<feature type="domain" description="SH3" evidence="10">
    <location>
        <begin position="661"/>
        <end position="721"/>
    </location>
</feature>
<feature type="domain" description="SH3" evidence="10">
    <location>
        <begin position="169"/>
        <end position="232"/>
    </location>
</feature>
<dbReference type="SMART" id="SM00326">
    <property type="entry name" value="SH3"/>
    <property type="match status" value="4"/>
</dbReference>
<protein>
    <submittedName>
        <fullName evidence="13">SH3 domain-containing RING finger protein 3-like isoform X2</fullName>
    </submittedName>
</protein>
<keyword evidence="3" id="KW-0479">Metal-binding</keyword>
<evidence type="ECO:0000313" key="12">
    <source>
        <dbReference type="Proteomes" id="UP000694844"/>
    </source>
</evidence>
<dbReference type="InterPro" id="IPR013083">
    <property type="entry name" value="Znf_RING/FYVE/PHD"/>
</dbReference>
<dbReference type="SUPFAM" id="SSF57850">
    <property type="entry name" value="RING/U-box"/>
    <property type="match status" value="1"/>
</dbReference>
<feature type="region of interest" description="Disordered" evidence="9">
    <location>
        <begin position="453"/>
        <end position="527"/>
    </location>
</feature>
<dbReference type="InterPro" id="IPR001841">
    <property type="entry name" value="Znf_RING"/>
</dbReference>
<reference evidence="13" key="1">
    <citation type="submission" date="2025-08" db="UniProtKB">
        <authorList>
            <consortium name="RefSeq"/>
        </authorList>
    </citation>
    <scope>IDENTIFICATION</scope>
    <source>
        <tissue evidence="13">Whole sample</tissue>
    </source>
</reference>
<dbReference type="OrthoDB" id="19092at2759"/>
<feature type="compositionally biased region" description="Polar residues" evidence="9">
    <location>
        <begin position="414"/>
        <end position="436"/>
    </location>
</feature>
<dbReference type="Pfam" id="PF00018">
    <property type="entry name" value="SH3_1"/>
    <property type="match status" value="2"/>
</dbReference>
<feature type="compositionally biased region" description="Low complexity" evidence="9">
    <location>
        <begin position="513"/>
        <end position="526"/>
    </location>
</feature>
<keyword evidence="2 8" id="KW-0728">SH3 domain</keyword>
<dbReference type="PANTHER" id="PTHR14167">
    <property type="entry name" value="SH3 DOMAIN-CONTAINING"/>
    <property type="match status" value="1"/>
</dbReference>
<feature type="compositionally biased region" description="Low complexity" evidence="9">
    <location>
        <begin position="390"/>
        <end position="405"/>
    </location>
</feature>
<evidence type="ECO:0000256" key="9">
    <source>
        <dbReference type="SAM" id="MobiDB-lite"/>
    </source>
</evidence>
<feature type="region of interest" description="Disordered" evidence="9">
    <location>
        <begin position="373"/>
        <end position="437"/>
    </location>
</feature>
<keyword evidence="12" id="KW-1185">Reference proteome</keyword>
<sequence>MDEQSLNELLECSVCLERLDHTSKVLPCQHTFCRRCLDEIYGTKRELRCPECRTLVEIAVEELPSNILLIRLLEGLKTKNSERSLSPRRSNEHFLHGSHFSKQSFSLNQPSARALFNYEASEQSDLSFKKGETIILKRQVDENWYHGELNSRQGFFPASYVQVIVPLPVTVPQCRALYDFDVEDENDKKDCLCFKKDEILTVIKRVDNNWIEGKKGERIGIFPISFVEINDAAKMLINSKTSTNRSLELSSKGNLVVPQSASASEHVRSPPPVPRASSERSSNVTDQASGGSRDTASSNKKSTSLQENSSNGNSKTKIFVALYNYKPQKEDEVELKKGDYYTVAEACQDGWLKGRCLKTGKAGVFPGNYVQQVRSPNTGNAPNSAHNVRAKSASAATSSSSSKSSSRQDKSTSNRQESFSSVKQDNSVHSKQQAQASRLDGLASSLYKPVPSSGVLPASSSVQSSSHRSHLPPSSVASHGAEPNLDRILNTPKSFPAQAAEHQSGNIPKPVYAKASKSSSLRNASSDMQSLSANTVVGPPNSVISKSGPVLGGVSAPASMNPSAQIAEAVGASGESAHGNKKKEKEKLSLVKRLTSVKSKKNRSTTESEGTVPSDKITHTRSGSYPSEVVNAVESQHKKTGSFDSSMYPPHGSKHGKQKTTAREKYRCKDPYPAQHVIELDLKVGDIVYVTKKRDDGWFKGTLQRTGKTGLFPGSFVEKVE</sequence>
<organism evidence="12 13">
    <name type="scientific">Crassostrea virginica</name>
    <name type="common">Eastern oyster</name>
    <dbReference type="NCBI Taxonomy" id="6565"/>
    <lineage>
        <taxon>Eukaryota</taxon>
        <taxon>Metazoa</taxon>
        <taxon>Spiralia</taxon>
        <taxon>Lophotrochozoa</taxon>
        <taxon>Mollusca</taxon>
        <taxon>Bivalvia</taxon>
        <taxon>Autobranchia</taxon>
        <taxon>Pteriomorphia</taxon>
        <taxon>Ostreida</taxon>
        <taxon>Ostreoidea</taxon>
        <taxon>Ostreidae</taxon>
        <taxon>Crassostrea</taxon>
    </lineage>
</organism>
<dbReference type="Gene3D" id="2.30.30.40">
    <property type="entry name" value="SH3 Domains"/>
    <property type="match status" value="4"/>
</dbReference>
<dbReference type="PROSITE" id="PS00518">
    <property type="entry name" value="ZF_RING_1"/>
    <property type="match status" value="1"/>
</dbReference>
<evidence type="ECO:0000259" key="10">
    <source>
        <dbReference type="PROSITE" id="PS50002"/>
    </source>
</evidence>
<dbReference type="PROSITE" id="PS50002">
    <property type="entry name" value="SH3"/>
    <property type="match status" value="4"/>
</dbReference>
<dbReference type="RefSeq" id="XP_022326127.1">
    <property type="nucleotide sequence ID" value="XM_022470419.1"/>
</dbReference>
<evidence type="ECO:0000256" key="6">
    <source>
        <dbReference type="ARBA" id="ARBA00022843"/>
    </source>
</evidence>
<evidence type="ECO:0000259" key="11">
    <source>
        <dbReference type="PROSITE" id="PS50089"/>
    </source>
</evidence>
<keyword evidence="4 7" id="KW-0863">Zinc-finger</keyword>
<evidence type="ECO:0000256" key="1">
    <source>
        <dbReference type="ARBA" id="ARBA00008649"/>
    </source>
</evidence>
<feature type="region of interest" description="Disordered" evidence="9">
    <location>
        <begin position="258"/>
        <end position="311"/>
    </location>
</feature>
<keyword evidence="5" id="KW-0862">Zinc</keyword>
<dbReference type="CDD" id="cd11787">
    <property type="entry name" value="SH3_SH3RF_2"/>
    <property type="match status" value="1"/>
</dbReference>
<dbReference type="InterPro" id="IPR018957">
    <property type="entry name" value="Znf_C3HC4_RING-type"/>
</dbReference>
<dbReference type="InterPro" id="IPR028502">
    <property type="entry name" value="SH3RF3_RING-HC_Zfn"/>
</dbReference>
<proteinExistence type="inferred from homology"/>
<evidence type="ECO:0000256" key="2">
    <source>
        <dbReference type="ARBA" id="ARBA00022443"/>
    </source>
</evidence>
<dbReference type="Gene3D" id="3.30.40.10">
    <property type="entry name" value="Zinc/RING finger domain, C3HC4 (zinc finger)"/>
    <property type="match status" value="1"/>
</dbReference>
<dbReference type="PANTHER" id="PTHR14167:SF51">
    <property type="entry name" value="RING-TYPE E3 UBIQUITIN TRANSFERASE"/>
    <property type="match status" value="1"/>
</dbReference>
<feature type="compositionally biased region" description="Low complexity" evidence="9">
    <location>
        <begin position="453"/>
        <end position="475"/>
    </location>
</feature>
<feature type="region of interest" description="Disordered" evidence="9">
    <location>
        <begin position="567"/>
        <end position="627"/>
    </location>
</feature>
<dbReference type="AlphaFoldDB" id="A0A8B8DDE0"/>
<keyword evidence="6" id="KW-0832">Ubl conjugation</keyword>
<feature type="domain" description="SH3" evidence="10">
    <location>
        <begin position="107"/>
        <end position="166"/>
    </location>
</feature>
<dbReference type="InterPro" id="IPR036028">
    <property type="entry name" value="SH3-like_dom_sf"/>
</dbReference>